<dbReference type="AlphaFoldDB" id="A0A455ULW7"/>
<organism evidence="1 2">
    <name type="scientific">Vreelandella sulfidaeris</name>
    <dbReference type="NCBI Taxonomy" id="115553"/>
    <lineage>
        <taxon>Bacteria</taxon>
        <taxon>Pseudomonadati</taxon>
        <taxon>Pseudomonadota</taxon>
        <taxon>Gammaproteobacteria</taxon>
        <taxon>Oceanospirillales</taxon>
        <taxon>Halomonadaceae</taxon>
        <taxon>Vreelandella</taxon>
    </lineage>
</organism>
<reference evidence="1 2" key="1">
    <citation type="journal article" date="2019" name="Microbiol. Resour. Announc.">
        <title>Complete Genome Sequence of Halomonas sulfidaeris Strain Esulfide1 Isolated from a Metal Sulfide Rock at a Depth of 2,200 Meters, Obtained Using Nanopore Sequencing.</title>
        <authorList>
            <person name="Saito M."/>
            <person name="Nishigata A."/>
            <person name="Galipon J."/>
            <person name="Arakawa K."/>
        </authorList>
    </citation>
    <scope>NUCLEOTIDE SEQUENCE [LARGE SCALE GENOMIC DNA]</scope>
    <source>
        <strain evidence="1 2">ATCC BAA-803</strain>
    </source>
</reference>
<dbReference type="EMBL" id="AP019514">
    <property type="protein sequence ID" value="BBI65328.1"/>
    <property type="molecule type" value="Genomic_DNA"/>
</dbReference>
<name>A0A455ULW7_9GAMM</name>
<dbReference type="Proteomes" id="UP000320231">
    <property type="component" value="Chromosome"/>
</dbReference>
<dbReference type="KEGG" id="hsr:HSBAA_66340"/>
<proteinExistence type="predicted"/>
<gene>
    <name evidence="1" type="ORF">HSBAA_66340</name>
</gene>
<evidence type="ECO:0000313" key="2">
    <source>
        <dbReference type="Proteomes" id="UP000320231"/>
    </source>
</evidence>
<evidence type="ECO:0000313" key="1">
    <source>
        <dbReference type="EMBL" id="BBI65328.1"/>
    </source>
</evidence>
<protein>
    <submittedName>
        <fullName evidence="1">Uncharacterized protein</fullName>
    </submittedName>
</protein>
<sequence length="58" mass="6396">MAAVGHDSLDSRALRNVLSENELLAGFYQQAPQAPQYWYAVDYQGVTVGVLLMAPIRT</sequence>
<accession>A0A455ULW7</accession>